<keyword evidence="11" id="KW-0418">Kinase</keyword>
<protein>
    <recommendedName>
        <fullName evidence="5">non-specific protein-tyrosine kinase</fullName>
        <ecNumber evidence="5">2.7.10.2</ecNumber>
    </recommendedName>
</protein>
<evidence type="ECO:0000256" key="15">
    <source>
        <dbReference type="ARBA" id="ARBA00023137"/>
    </source>
</evidence>
<sequence>MELTDLVRILRRRWIPIVAASVVGVGAAAGVSALQAPSYASTTQVFVSTQTGETSNDLAQSNAYTLSRVLTYAELASSERVLVDVVADLGLDVDVRDLARQVTATPVPETTIIEITATSRDPQRAADIANATATSLAEVVDDVEGTATQASPVRLTTVEAARPPESASSPSWPLNMLLGGLAALVLATGFVVVRDLLDTRIRSPHDVELATHHPVIGTIAFDERASDRPLVVHDAPHDFRAEAYRSLRTNLLFVEVEGGKRTFVVTSSVAGEGKTTATANLAIALAQSGETVLLIDADLRKPKVAETLAIEGRVGLTTVLIGEADIDDAVQDWGGTGLFVLPAGRVPPNPSELLGSRAMESLLRRLEGEFDWILVDAPPLLPVTDAAVLGTRTAGAIVVAASGKTTRGQLDGALARLGTVDVNVAGILLTMLPTSASHAYAYAYGYGYGPGVPADDEPPAVARAADDAVDERDGVDASADVLDPGEPDEPAATEVDELTIDEPEAAEPEPEPEPVASEAEAESEPEPEAEPEPESAASDPDPEPTPARGRTTAPAKARPRRAPRPKRERPARDR</sequence>
<comment type="similarity">
    <text evidence="4">Belongs to the etk/wzc family.</text>
</comment>
<organism evidence="21 22">
    <name type="scientific">Agrococcus jejuensis</name>
    <dbReference type="NCBI Taxonomy" id="399736"/>
    <lineage>
        <taxon>Bacteria</taxon>
        <taxon>Bacillati</taxon>
        <taxon>Actinomycetota</taxon>
        <taxon>Actinomycetes</taxon>
        <taxon>Micrococcales</taxon>
        <taxon>Microbacteriaceae</taxon>
        <taxon>Agrococcus</taxon>
    </lineage>
</organism>
<gene>
    <name evidence="21" type="ORF">SAMN04489720_0751</name>
</gene>
<dbReference type="RefSeq" id="WP_172802244.1">
    <property type="nucleotide sequence ID" value="NZ_LT629695.1"/>
</dbReference>
<dbReference type="CDD" id="cd05387">
    <property type="entry name" value="BY-kinase"/>
    <property type="match status" value="1"/>
</dbReference>
<dbReference type="AlphaFoldDB" id="A0A1G8B900"/>
<name>A0A1G8B900_9MICO</name>
<keyword evidence="15" id="KW-0829">Tyrosine-protein kinase</keyword>
<dbReference type="GO" id="GO:0042802">
    <property type="term" value="F:identical protein binding"/>
    <property type="evidence" value="ECO:0007669"/>
    <property type="project" value="UniProtKB-ARBA"/>
</dbReference>
<feature type="transmembrane region" description="Helical" evidence="18">
    <location>
        <begin position="172"/>
        <end position="193"/>
    </location>
</feature>
<evidence type="ECO:0000256" key="10">
    <source>
        <dbReference type="ARBA" id="ARBA00022741"/>
    </source>
</evidence>
<feature type="region of interest" description="Disordered" evidence="17">
    <location>
        <begin position="457"/>
        <end position="574"/>
    </location>
</feature>
<dbReference type="GO" id="GO:0005524">
    <property type="term" value="F:ATP binding"/>
    <property type="evidence" value="ECO:0007669"/>
    <property type="project" value="UniProtKB-KW"/>
</dbReference>
<keyword evidence="22" id="KW-1185">Reference proteome</keyword>
<evidence type="ECO:0000256" key="9">
    <source>
        <dbReference type="ARBA" id="ARBA00022692"/>
    </source>
</evidence>
<dbReference type="Pfam" id="PF02706">
    <property type="entry name" value="Wzz"/>
    <property type="match status" value="1"/>
</dbReference>
<comment type="similarity">
    <text evidence="2">Belongs to the CpsC/CapA family.</text>
</comment>
<evidence type="ECO:0000256" key="5">
    <source>
        <dbReference type="ARBA" id="ARBA00011903"/>
    </source>
</evidence>
<evidence type="ECO:0000256" key="18">
    <source>
        <dbReference type="SAM" id="Phobius"/>
    </source>
</evidence>
<evidence type="ECO:0000256" key="17">
    <source>
        <dbReference type="SAM" id="MobiDB-lite"/>
    </source>
</evidence>
<evidence type="ECO:0000313" key="22">
    <source>
        <dbReference type="Proteomes" id="UP000198822"/>
    </source>
</evidence>
<evidence type="ECO:0000256" key="2">
    <source>
        <dbReference type="ARBA" id="ARBA00006683"/>
    </source>
</evidence>
<evidence type="ECO:0000256" key="16">
    <source>
        <dbReference type="ARBA" id="ARBA00051245"/>
    </source>
</evidence>
<keyword evidence="8" id="KW-0808">Transferase</keyword>
<comment type="catalytic activity">
    <reaction evidence="16">
        <text>L-tyrosyl-[protein] + ATP = O-phospho-L-tyrosyl-[protein] + ADP + H(+)</text>
        <dbReference type="Rhea" id="RHEA:10596"/>
        <dbReference type="Rhea" id="RHEA-COMP:10136"/>
        <dbReference type="Rhea" id="RHEA-COMP:20101"/>
        <dbReference type="ChEBI" id="CHEBI:15378"/>
        <dbReference type="ChEBI" id="CHEBI:30616"/>
        <dbReference type="ChEBI" id="CHEBI:46858"/>
        <dbReference type="ChEBI" id="CHEBI:61978"/>
        <dbReference type="ChEBI" id="CHEBI:456216"/>
        <dbReference type="EC" id="2.7.10.2"/>
    </reaction>
</comment>
<keyword evidence="14 18" id="KW-0472">Membrane</keyword>
<dbReference type="GO" id="GO:0005886">
    <property type="term" value="C:plasma membrane"/>
    <property type="evidence" value="ECO:0007669"/>
    <property type="project" value="UniProtKB-SubCell"/>
</dbReference>
<evidence type="ECO:0000256" key="8">
    <source>
        <dbReference type="ARBA" id="ARBA00022679"/>
    </source>
</evidence>
<dbReference type="PANTHER" id="PTHR32309">
    <property type="entry name" value="TYROSINE-PROTEIN KINASE"/>
    <property type="match status" value="1"/>
</dbReference>
<dbReference type="GO" id="GO:0004715">
    <property type="term" value="F:non-membrane spanning protein tyrosine kinase activity"/>
    <property type="evidence" value="ECO:0007669"/>
    <property type="project" value="UniProtKB-EC"/>
</dbReference>
<evidence type="ECO:0000313" key="21">
    <source>
        <dbReference type="EMBL" id="SDH29677.1"/>
    </source>
</evidence>
<dbReference type="NCBIfam" id="TIGR01007">
    <property type="entry name" value="eps_fam"/>
    <property type="match status" value="1"/>
</dbReference>
<keyword evidence="6" id="KW-1003">Cell membrane</keyword>
<dbReference type="EC" id="2.7.10.2" evidence="5"/>
<feature type="compositionally biased region" description="Basic residues" evidence="17">
    <location>
        <begin position="557"/>
        <end position="567"/>
    </location>
</feature>
<keyword evidence="13 18" id="KW-1133">Transmembrane helix</keyword>
<comment type="similarity">
    <text evidence="3">Belongs to the CpsD/CapB family.</text>
</comment>
<evidence type="ECO:0000256" key="14">
    <source>
        <dbReference type="ARBA" id="ARBA00023136"/>
    </source>
</evidence>
<dbReference type="Proteomes" id="UP000198822">
    <property type="component" value="Chromosome I"/>
</dbReference>
<evidence type="ECO:0000256" key="12">
    <source>
        <dbReference type="ARBA" id="ARBA00022840"/>
    </source>
</evidence>
<dbReference type="InterPro" id="IPR027417">
    <property type="entry name" value="P-loop_NTPase"/>
</dbReference>
<feature type="compositionally biased region" description="Low complexity" evidence="17">
    <location>
        <begin position="546"/>
        <end position="556"/>
    </location>
</feature>
<dbReference type="FunFam" id="3.40.50.300:FF:000527">
    <property type="entry name" value="Tyrosine-protein kinase etk"/>
    <property type="match status" value="1"/>
</dbReference>
<evidence type="ECO:0000256" key="6">
    <source>
        <dbReference type="ARBA" id="ARBA00022475"/>
    </source>
</evidence>
<reference evidence="22" key="1">
    <citation type="submission" date="2016-10" db="EMBL/GenBank/DDBJ databases">
        <authorList>
            <person name="Varghese N."/>
            <person name="Submissions S."/>
        </authorList>
    </citation>
    <scope>NUCLEOTIDE SEQUENCE [LARGE SCALE GENOMIC DNA]</scope>
    <source>
        <strain evidence="22">DSM 22002</strain>
    </source>
</reference>
<accession>A0A1G8B900</accession>
<dbReference type="Gene3D" id="3.40.50.300">
    <property type="entry name" value="P-loop containing nucleotide triphosphate hydrolases"/>
    <property type="match status" value="1"/>
</dbReference>
<evidence type="ECO:0000256" key="3">
    <source>
        <dbReference type="ARBA" id="ARBA00007316"/>
    </source>
</evidence>
<keyword evidence="12" id="KW-0067">ATP-binding</keyword>
<dbReference type="Pfam" id="PF13614">
    <property type="entry name" value="AAA_31"/>
    <property type="match status" value="1"/>
</dbReference>
<dbReference type="SUPFAM" id="SSF52540">
    <property type="entry name" value="P-loop containing nucleoside triphosphate hydrolases"/>
    <property type="match status" value="1"/>
</dbReference>
<feature type="domain" description="Polysaccharide chain length determinant N-terminal" evidence="19">
    <location>
        <begin position="2"/>
        <end position="89"/>
    </location>
</feature>
<evidence type="ECO:0000259" key="19">
    <source>
        <dbReference type="Pfam" id="PF02706"/>
    </source>
</evidence>
<dbReference type="PANTHER" id="PTHR32309:SF13">
    <property type="entry name" value="FERRIC ENTEROBACTIN TRANSPORT PROTEIN FEPE"/>
    <property type="match status" value="1"/>
</dbReference>
<keyword evidence="10" id="KW-0547">Nucleotide-binding</keyword>
<dbReference type="InterPro" id="IPR050445">
    <property type="entry name" value="Bact_polysacc_biosynth/exp"/>
</dbReference>
<comment type="subcellular location">
    <subcellularLocation>
        <location evidence="1">Cell inner membrane</location>
        <topology evidence="1">Multi-pass membrane protein</topology>
    </subcellularLocation>
</comment>
<feature type="compositionally biased region" description="Acidic residues" evidence="17">
    <location>
        <begin position="519"/>
        <end position="533"/>
    </location>
</feature>
<evidence type="ECO:0000256" key="13">
    <source>
        <dbReference type="ARBA" id="ARBA00022989"/>
    </source>
</evidence>
<dbReference type="InterPro" id="IPR025669">
    <property type="entry name" value="AAA_dom"/>
</dbReference>
<dbReference type="InterPro" id="IPR003856">
    <property type="entry name" value="LPS_length_determ_N"/>
</dbReference>
<proteinExistence type="inferred from homology"/>
<dbReference type="InterPro" id="IPR005702">
    <property type="entry name" value="Wzc-like_C"/>
</dbReference>
<feature type="compositionally biased region" description="Acidic residues" evidence="17">
    <location>
        <begin position="483"/>
        <end position="512"/>
    </location>
</feature>
<evidence type="ECO:0000256" key="4">
    <source>
        <dbReference type="ARBA" id="ARBA00008883"/>
    </source>
</evidence>
<evidence type="ECO:0000256" key="1">
    <source>
        <dbReference type="ARBA" id="ARBA00004429"/>
    </source>
</evidence>
<evidence type="ECO:0000256" key="11">
    <source>
        <dbReference type="ARBA" id="ARBA00022777"/>
    </source>
</evidence>
<feature type="domain" description="AAA" evidence="20">
    <location>
        <begin position="267"/>
        <end position="390"/>
    </location>
</feature>
<keyword evidence="7" id="KW-0997">Cell inner membrane</keyword>
<keyword evidence="9 18" id="KW-0812">Transmembrane</keyword>
<evidence type="ECO:0000256" key="7">
    <source>
        <dbReference type="ARBA" id="ARBA00022519"/>
    </source>
</evidence>
<dbReference type="EMBL" id="LT629695">
    <property type="protein sequence ID" value="SDH29677.1"/>
    <property type="molecule type" value="Genomic_DNA"/>
</dbReference>
<evidence type="ECO:0000259" key="20">
    <source>
        <dbReference type="Pfam" id="PF13614"/>
    </source>
</evidence>
<dbReference type="STRING" id="399736.SAMN04489720_0751"/>